<protein>
    <submittedName>
        <fullName evidence="1">Uncharacterized protein</fullName>
    </submittedName>
</protein>
<evidence type="ECO:0000313" key="1">
    <source>
        <dbReference type="EMBL" id="MPM85329.1"/>
    </source>
</evidence>
<name>A0A645D7Y3_9ZZZZ</name>
<sequence>MSYVSSIQMNYKFSEGSFASKLSSVLMLLEEEKDLKKEIKEGKAQLHELTKITIENLYDEQANELLKLKWIDPLVESIRKLPDVLIKEITRKMYSLQQKYAKTFVEVSDELESSKNDLGIILDELTGSEFDMEGISKLKMLLNGVNYDK</sequence>
<gene>
    <name evidence="1" type="ORF">SDC9_132407</name>
</gene>
<reference evidence="1" key="1">
    <citation type="submission" date="2019-08" db="EMBL/GenBank/DDBJ databases">
        <authorList>
            <person name="Kucharzyk K."/>
            <person name="Murdoch R.W."/>
            <person name="Higgins S."/>
            <person name="Loffler F."/>
        </authorList>
    </citation>
    <scope>NUCLEOTIDE SEQUENCE</scope>
</reference>
<dbReference type="AlphaFoldDB" id="A0A645D7Y3"/>
<accession>A0A645D7Y3</accession>
<dbReference type="EMBL" id="VSSQ01033665">
    <property type="protein sequence ID" value="MPM85329.1"/>
    <property type="molecule type" value="Genomic_DNA"/>
</dbReference>
<organism evidence="1">
    <name type="scientific">bioreactor metagenome</name>
    <dbReference type="NCBI Taxonomy" id="1076179"/>
    <lineage>
        <taxon>unclassified sequences</taxon>
        <taxon>metagenomes</taxon>
        <taxon>ecological metagenomes</taxon>
    </lineage>
</organism>
<comment type="caution">
    <text evidence="1">The sequence shown here is derived from an EMBL/GenBank/DDBJ whole genome shotgun (WGS) entry which is preliminary data.</text>
</comment>
<proteinExistence type="predicted"/>